<gene>
    <name evidence="1" type="ORF">YH66_04125</name>
</gene>
<organism evidence="1 2">
    <name type="scientific">[Brevibacterium] flavum</name>
    <dbReference type="NCBI Taxonomy" id="92706"/>
    <lineage>
        <taxon>Bacteria</taxon>
        <taxon>Bacillati</taxon>
        <taxon>Actinomycetota</taxon>
        <taxon>Actinomycetes</taxon>
        <taxon>Mycobacteriales</taxon>
        <taxon>Corynebacteriaceae</taxon>
        <taxon>Corynebacterium</taxon>
    </lineage>
</organism>
<keyword evidence="1" id="KW-0547">Nucleotide-binding</keyword>
<dbReference type="EMBL" id="CP011309">
    <property type="protein sequence ID" value="AKF26800.1"/>
    <property type="molecule type" value="Genomic_DNA"/>
</dbReference>
<keyword evidence="2" id="KW-1185">Reference proteome</keyword>
<dbReference type="AlphaFoldDB" id="A0A0F6Z4Q5"/>
<dbReference type="PATRIC" id="fig|92706.3.peg.855"/>
<dbReference type="Pfam" id="PF11305">
    <property type="entry name" value="DUF3107"/>
    <property type="match status" value="1"/>
</dbReference>
<dbReference type="GO" id="GO:0005524">
    <property type="term" value="F:ATP binding"/>
    <property type="evidence" value="ECO:0007669"/>
    <property type="project" value="UniProtKB-KW"/>
</dbReference>
<keyword evidence="1" id="KW-0067">ATP-binding</keyword>
<protein>
    <submittedName>
        <fullName evidence="1">ATP-binding protein</fullName>
    </submittedName>
</protein>
<dbReference type="Proteomes" id="UP000034037">
    <property type="component" value="Chromosome"/>
</dbReference>
<accession>A0A0F6Z4Q5</accession>
<evidence type="ECO:0000313" key="1">
    <source>
        <dbReference type="EMBL" id="AKF26800.1"/>
    </source>
</evidence>
<dbReference type="HOGENOM" id="CLU_168842_0_0_11"/>
<dbReference type="RefSeq" id="WP_003858150.1">
    <property type="nucleotide sequence ID" value="NZ_CP011309.1"/>
</dbReference>
<sequence length="75" mass="7987">MDIKIGFADTARELVISSALQQDEAAAKVSEALANDSGVLDLSDEKGRRYIIRNSRIAYVEVGTSTPRTVGFAGA</sequence>
<dbReference type="InterPro" id="IPR021456">
    <property type="entry name" value="DUF3107"/>
</dbReference>
<reference evidence="1 2" key="1">
    <citation type="submission" date="2015-04" db="EMBL/GenBank/DDBJ databases">
        <title>Complete Genome Sequence of Brevibacterium flavum ATCC 15168.</title>
        <authorList>
            <person name="Ahn J."/>
            <person name="Park G."/>
            <person name="Jeon W."/>
            <person name="Jang Y."/>
            <person name="Jang M."/>
            <person name="Lee H."/>
            <person name="Lee H."/>
        </authorList>
    </citation>
    <scope>NUCLEOTIDE SEQUENCE [LARGE SCALE GENOMIC DNA]</scope>
    <source>
        <strain evidence="1 2">ATCC 15168</strain>
    </source>
</reference>
<name>A0A0F6Z4Q5_9CORY</name>
<evidence type="ECO:0000313" key="2">
    <source>
        <dbReference type="Proteomes" id="UP000034037"/>
    </source>
</evidence>
<proteinExistence type="predicted"/>